<dbReference type="InterPro" id="IPR036514">
    <property type="entry name" value="SGNH_hydro_sf"/>
</dbReference>
<dbReference type="RefSeq" id="WP_067755871.1">
    <property type="nucleotide sequence ID" value="NZ_CP015772.1"/>
</dbReference>
<protein>
    <recommendedName>
        <fullName evidence="6">Hydrolase</fullName>
    </recommendedName>
</protein>
<dbReference type="Gene3D" id="3.40.50.1110">
    <property type="entry name" value="SGNH hydrolase"/>
    <property type="match status" value="1"/>
</dbReference>
<organism evidence="4 5">
    <name type="scientific">Niabella ginsenosidivorans</name>
    <dbReference type="NCBI Taxonomy" id="1176587"/>
    <lineage>
        <taxon>Bacteria</taxon>
        <taxon>Pseudomonadati</taxon>
        <taxon>Bacteroidota</taxon>
        <taxon>Chitinophagia</taxon>
        <taxon>Chitinophagales</taxon>
        <taxon>Chitinophagaceae</taxon>
        <taxon>Niabella</taxon>
    </lineage>
</organism>
<dbReference type="InterPro" id="IPR013830">
    <property type="entry name" value="SGNH_hydro"/>
</dbReference>
<keyword evidence="5" id="KW-1185">Reference proteome</keyword>
<dbReference type="Pfam" id="PF14607">
    <property type="entry name" value="GxDLY"/>
    <property type="match status" value="1"/>
</dbReference>
<dbReference type="Gene3D" id="2.60.120.260">
    <property type="entry name" value="Galactose-binding domain-like"/>
    <property type="match status" value="1"/>
</dbReference>
<dbReference type="EMBL" id="CP015772">
    <property type="protein sequence ID" value="ANH81481.1"/>
    <property type="molecule type" value="Genomic_DNA"/>
</dbReference>
<accession>A0A1A9I476</accession>
<reference evidence="4 5" key="1">
    <citation type="submission" date="2016-05" db="EMBL/GenBank/DDBJ databases">
        <title>Niabella ginsenosidivorans BS26 whole genome sequencing.</title>
        <authorList>
            <person name="Im W.T."/>
            <person name="Siddiqi M.Z."/>
        </authorList>
    </citation>
    <scope>NUCLEOTIDE SEQUENCE [LARGE SCALE GENOMIC DNA]</scope>
    <source>
        <strain evidence="4 5">BS26</strain>
    </source>
</reference>
<dbReference type="KEGG" id="nia:A8C56_11260"/>
<keyword evidence="1" id="KW-0732">Signal</keyword>
<gene>
    <name evidence="4" type="ORF">A8C56_11260</name>
</gene>
<feature type="chain" id="PRO_5008389824" description="Hydrolase" evidence="1">
    <location>
        <begin position="22"/>
        <end position="361"/>
    </location>
</feature>
<evidence type="ECO:0000259" key="3">
    <source>
        <dbReference type="Pfam" id="PF14607"/>
    </source>
</evidence>
<evidence type="ECO:0000313" key="5">
    <source>
        <dbReference type="Proteomes" id="UP000077667"/>
    </source>
</evidence>
<evidence type="ECO:0000313" key="4">
    <source>
        <dbReference type="EMBL" id="ANH81481.1"/>
    </source>
</evidence>
<dbReference type="AlphaFoldDB" id="A0A1A9I476"/>
<dbReference type="InterPro" id="IPR032740">
    <property type="entry name" value="GxDLY"/>
</dbReference>
<dbReference type="SUPFAM" id="SSF52266">
    <property type="entry name" value="SGNH hydrolase"/>
    <property type="match status" value="1"/>
</dbReference>
<evidence type="ECO:0000256" key="1">
    <source>
        <dbReference type="SAM" id="SignalP"/>
    </source>
</evidence>
<dbReference type="STRING" id="1176587.A8C56_11260"/>
<dbReference type="GO" id="GO:0016788">
    <property type="term" value="F:hydrolase activity, acting on ester bonds"/>
    <property type="evidence" value="ECO:0007669"/>
    <property type="project" value="UniProtKB-ARBA"/>
</dbReference>
<feature type="domain" description="SGNH hydrolase-type esterase" evidence="2">
    <location>
        <begin position="179"/>
        <end position="351"/>
    </location>
</feature>
<name>A0A1A9I476_9BACT</name>
<evidence type="ECO:0000259" key="2">
    <source>
        <dbReference type="Pfam" id="PF14606"/>
    </source>
</evidence>
<dbReference type="OrthoDB" id="5624617at2"/>
<dbReference type="Pfam" id="PF14606">
    <property type="entry name" value="Lipase_GDSL_3"/>
    <property type="match status" value="1"/>
</dbReference>
<dbReference type="Proteomes" id="UP000077667">
    <property type="component" value="Chromosome"/>
</dbReference>
<feature type="signal peptide" evidence="1">
    <location>
        <begin position="1"/>
        <end position="21"/>
    </location>
</feature>
<sequence>MKKLILMLCAFLCFISGVAYSQSAASTKFVDGARLTIVGKAFPASFPFHRVDTAVYKGMSKSENQQARCSAGLAILFKTNSAYIKVLPSYKWTYKKDNMTGIAAAGFDLYIKKGNRWEFAGNGVSPERDKEITLVSEMDAAPKECLLYLPIYSELKGLKIGVEDGATIAAIPNPFKIKTVVFGSSYTQGISASRPGMSYPMQLQRNFNLDVCNLGFSGNSKLQPYFAKMLAAVKADVIVLDAFSNPGAELISERLPLFLDVVARSHKDIPVVFVETIYRGNADFNNKIREFESQKRNIAKALMKELIQKYPNVYFIDSPLPESVSHDTTADGIHPSDLGYFTWSQNLGKKLMEILKKQAAH</sequence>
<evidence type="ECO:0008006" key="6">
    <source>
        <dbReference type="Google" id="ProtNLM"/>
    </source>
</evidence>
<feature type="domain" description="SGNH hydrolase-type esterase N-terminal" evidence="3">
    <location>
        <begin position="28"/>
        <end position="168"/>
    </location>
</feature>
<proteinExistence type="predicted"/>